<dbReference type="GO" id="GO:0016787">
    <property type="term" value="F:hydrolase activity"/>
    <property type="evidence" value="ECO:0007669"/>
    <property type="project" value="InterPro"/>
</dbReference>
<name>A0A9D1JQE0_9FIRM</name>
<dbReference type="InterPro" id="IPR051693">
    <property type="entry name" value="UPF0046_metallophosphoest"/>
</dbReference>
<evidence type="ECO:0000313" key="3">
    <source>
        <dbReference type="Proteomes" id="UP000823927"/>
    </source>
</evidence>
<dbReference type="PANTHER" id="PTHR12905:SF0">
    <property type="entry name" value="CALCINEURIN-LIKE PHOSPHOESTERASE DOMAIN-CONTAINING PROTEIN"/>
    <property type="match status" value="1"/>
</dbReference>
<dbReference type="PANTHER" id="PTHR12905">
    <property type="entry name" value="METALLOPHOSPHOESTERASE"/>
    <property type="match status" value="1"/>
</dbReference>
<feature type="domain" description="Calcineurin-like phosphoesterase" evidence="1">
    <location>
        <begin position="1"/>
        <end position="167"/>
    </location>
</feature>
<comment type="caution">
    <text evidence="2">The sequence shown here is derived from an EMBL/GenBank/DDBJ whole genome shotgun (WGS) entry which is preliminary data.</text>
</comment>
<reference evidence="2" key="2">
    <citation type="journal article" date="2021" name="PeerJ">
        <title>Extensive microbial diversity within the chicken gut microbiome revealed by metagenomics and culture.</title>
        <authorList>
            <person name="Gilroy R."/>
            <person name="Ravi A."/>
            <person name="Getino M."/>
            <person name="Pursley I."/>
            <person name="Horton D.L."/>
            <person name="Alikhan N.F."/>
            <person name="Baker D."/>
            <person name="Gharbi K."/>
            <person name="Hall N."/>
            <person name="Watson M."/>
            <person name="Adriaenssens E.M."/>
            <person name="Foster-Nyarko E."/>
            <person name="Jarju S."/>
            <person name="Secka A."/>
            <person name="Antonio M."/>
            <person name="Oren A."/>
            <person name="Chaudhuri R.R."/>
            <person name="La Ragione R."/>
            <person name="Hildebrand F."/>
            <person name="Pallen M.J."/>
        </authorList>
    </citation>
    <scope>NUCLEOTIDE SEQUENCE</scope>
    <source>
        <strain evidence="2">CHK178-757</strain>
    </source>
</reference>
<evidence type="ECO:0000259" key="1">
    <source>
        <dbReference type="Pfam" id="PF00149"/>
    </source>
</evidence>
<accession>A0A9D1JQE0</accession>
<dbReference type="Proteomes" id="UP000823927">
    <property type="component" value="Unassembled WGS sequence"/>
</dbReference>
<dbReference type="AlphaFoldDB" id="A0A9D1JQE0"/>
<dbReference type="InterPro" id="IPR004843">
    <property type="entry name" value="Calcineurin-like_PHP"/>
</dbReference>
<proteinExistence type="predicted"/>
<protein>
    <submittedName>
        <fullName evidence="2">Metallophosphoesterase family protein</fullName>
    </submittedName>
</protein>
<organism evidence="2 3">
    <name type="scientific">Candidatus Scybalocola faecigallinarum</name>
    <dbReference type="NCBI Taxonomy" id="2840941"/>
    <lineage>
        <taxon>Bacteria</taxon>
        <taxon>Bacillati</taxon>
        <taxon>Bacillota</taxon>
        <taxon>Clostridia</taxon>
        <taxon>Lachnospirales</taxon>
        <taxon>Lachnospiraceae</taxon>
        <taxon>Lachnospiraceae incertae sedis</taxon>
        <taxon>Candidatus Scybalocola (ex Gilroy et al. 2021)</taxon>
    </lineage>
</organism>
<sequence length="213" mass="24796">MKIMVLADTESRSLWDFFEKSKLEGIDLILSCGDLNPHYLQFLCCFTKAPILYVHGNHDARYQDDPPLGCICIEDQIYNFNGVRILGLGGSMRYKPGPFQYSQKEMDRRIKKLRFALKRNHGFDILLTHSPAYQINDGSDIPHMGFSGFNYLMDTYSPKYFCHGHVHMTYGRKHKRLDRYKDTEIINGYEKYIFTYGEKLLTDDLSEPNPGNI</sequence>
<dbReference type="InterPro" id="IPR029052">
    <property type="entry name" value="Metallo-depent_PP-like"/>
</dbReference>
<gene>
    <name evidence="2" type="ORF">IAB46_05740</name>
</gene>
<dbReference type="SUPFAM" id="SSF56300">
    <property type="entry name" value="Metallo-dependent phosphatases"/>
    <property type="match status" value="1"/>
</dbReference>
<dbReference type="Gene3D" id="3.60.21.10">
    <property type="match status" value="1"/>
</dbReference>
<dbReference type="Pfam" id="PF00149">
    <property type="entry name" value="Metallophos"/>
    <property type="match status" value="1"/>
</dbReference>
<reference evidence="2" key="1">
    <citation type="submission" date="2020-10" db="EMBL/GenBank/DDBJ databases">
        <authorList>
            <person name="Gilroy R."/>
        </authorList>
    </citation>
    <scope>NUCLEOTIDE SEQUENCE</scope>
    <source>
        <strain evidence="2">CHK178-757</strain>
    </source>
</reference>
<dbReference type="EMBL" id="DVIT01000022">
    <property type="protein sequence ID" value="HIS47052.1"/>
    <property type="molecule type" value="Genomic_DNA"/>
</dbReference>
<evidence type="ECO:0000313" key="2">
    <source>
        <dbReference type="EMBL" id="HIS47052.1"/>
    </source>
</evidence>